<evidence type="ECO:0000256" key="2">
    <source>
        <dbReference type="ARBA" id="ARBA00023125"/>
    </source>
</evidence>
<feature type="compositionally biased region" description="Polar residues" evidence="5">
    <location>
        <begin position="268"/>
        <end position="283"/>
    </location>
</feature>
<evidence type="ECO:0000313" key="7">
    <source>
        <dbReference type="Proteomes" id="UP001642406"/>
    </source>
</evidence>
<dbReference type="InterPro" id="IPR051127">
    <property type="entry name" value="Fungal_SecMet_Regulators"/>
</dbReference>
<name>A0ABP0BZL7_9PEZI</name>
<dbReference type="PANTHER" id="PTHR47424">
    <property type="entry name" value="REGULATORY PROTEIN GAL4"/>
    <property type="match status" value="1"/>
</dbReference>
<evidence type="ECO:0000256" key="1">
    <source>
        <dbReference type="ARBA" id="ARBA00023015"/>
    </source>
</evidence>
<keyword evidence="4" id="KW-0539">Nucleus</keyword>
<evidence type="ECO:0008006" key="8">
    <source>
        <dbReference type="Google" id="ProtNLM"/>
    </source>
</evidence>
<dbReference type="Proteomes" id="UP001642406">
    <property type="component" value="Unassembled WGS sequence"/>
</dbReference>
<keyword evidence="1" id="KW-0805">Transcription regulation</keyword>
<accession>A0ABP0BZL7</accession>
<feature type="region of interest" description="Disordered" evidence="5">
    <location>
        <begin position="248"/>
        <end position="283"/>
    </location>
</feature>
<keyword evidence="7" id="KW-1185">Reference proteome</keyword>
<sequence>MIIRAVLADIYGMYRGYNTTATSTPSSNRGRQLQNLLRKVSELDRRLNAWYDKVPPVLRLDADSGSSPVYGSLGEIDRDISASGPRFESYIFGLQRLSLNLAFENTRILLHRPLLSHEIGILPPRQSLTTTTDPFSQSIETCRAAAMRTAAVGSSPSFTYANTTFAAAFFDMHLFTAGVTLCILTSLEPLSVRSHEAKMGVRSLMAMQAALQESSILAAQGLDILKKLITLVLQKETEEMFDFGGGTPGLAASRSQTPHQKTKEQAVPNLQDSQSQRTIEGESLSQNPILAALNNNFDFNMEASTATADFGDNNTPTSYVPNIEFHENPTVARTLMDLEQVIYGIPAEPSLDQVPPVDDTAMASITTSNPYAEQDQGWIWGFDYFQMLDDCMH</sequence>
<dbReference type="PANTHER" id="PTHR47424:SF3">
    <property type="entry name" value="REGULATORY PROTEIN GAL4"/>
    <property type="match status" value="1"/>
</dbReference>
<evidence type="ECO:0000256" key="3">
    <source>
        <dbReference type="ARBA" id="ARBA00023163"/>
    </source>
</evidence>
<organism evidence="6 7">
    <name type="scientific">Sporothrix bragantina</name>
    <dbReference type="NCBI Taxonomy" id="671064"/>
    <lineage>
        <taxon>Eukaryota</taxon>
        <taxon>Fungi</taxon>
        <taxon>Dikarya</taxon>
        <taxon>Ascomycota</taxon>
        <taxon>Pezizomycotina</taxon>
        <taxon>Sordariomycetes</taxon>
        <taxon>Sordariomycetidae</taxon>
        <taxon>Ophiostomatales</taxon>
        <taxon>Ophiostomataceae</taxon>
        <taxon>Sporothrix</taxon>
    </lineage>
</organism>
<keyword evidence="2" id="KW-0238">DNA-binding</keyword>
<reference evidence="6 7" key="1">
    <citation type="submission" date="2024-01" db="EMBL/GenBank/DDBJ databases">
        <authorList>
            <person name="Allen C."/>
            <person name="Tagirdzhanova G."/>
        </authorList>
    </citation>
    <scope>NUCLEOTIDE SEQUENCE [LARGE SCALE GENOMIC DNA]</scope>
</reference>
<evidence type="ECO:0000256" key="4">
    <source>
        <dbReference type="ARBA" id="ARBA00023242"/>
    </source>
</evidence>
<proteinExistence type="predicted"/>
<dbReference type="CDD" id="cd12148">
    <property type="entry name" value="fungal_TF_MHR"/>
    <property type="match status" value="1"/>
</dbReference>
<gene>
    <name evidence="6" type="ORF">SBRCBS47491_005705</name>
</gene>
<comment type="caution">
    <text evidence="6">The sequence shown here is derived from an EMBL/GenBank/DDBJ whole genome shotgun (WGS) entry which is preliminary data.</text>
</comment>
<dbReference type="EMBL" id="CAWUHC010000051">
    <property type="protein sequence ID" value="CAK7224882.1"/>
    <property type="molecule type" value="Genomic_DNA"/>
</dbReference>
<protein>
    <recommendedName>
        <fullName evidence="8">Transcription factor domain-containing protein</fullName>
    </recommendedName>
</protein>
<evidence type="ECO:0000256" key="5">
    <source>
        <dbReference type="SAM" id="MobiDB-lite"/>
    </source>
</evidence>
<evidence type="ECO:0000313" key="6">
    <source>
        <dbReference type="EMBL" id="CAK7224882.1"/>
    </source>
</evidence>
<keyword evidence="3" id="KW-0804">Transcription</keyword>